<name>Q89DA5_BRADU</name>
<dbReference type="AlphaFoldDB" id="Q89DA5"/>
<dbReference type="STRING" id="224911.AAV28_35345"/>
<sequence length="460" mass="49206">MAHAFRFNRRPKPITVAPILKRDEVGTSRHHALGCCLSMIFSVTLFRIMLPCSRILSMRALLVCSTALVAALLAVSPEVASAQMKLSPKATVPGGPETRYFTSIDGLMDGNADVILKETRQGKTVTAAVLDVCYPVAKNSDRKDRFVVNLQVAGQTLTGTTQSLGAKAPVTVKLLRKPTGDTFEFRGQIGIGQAVTEVTSPDNSDLSEKEFLDNQTSDDGITPQPKDFTDVSPEAIAVKVKLDAATEFLKSLKGQEVEVTLASLTVGCDALRAGEQTINMSVDPERAGALLAKFKAMPGVTAAGWTAGMTEMDRTIRFAAADWRDGDKINRDKLAAAVAGVLGRTLAAKPVSQNFNPATGKLKLVFKRPNQDFPTLDLTDTIEVAGLISPDKPGTTDKLMLWIGSPATTTADESSGAKLNLSDEASADEEGDQPDDNGSVEALAKELKGQRWDADKSVWK</sequence>
<feature type="region of interest" description="Disordered" evidence="1">
    <location>
        <begin position="408"/>
        <end position="460"/>
    </location>
</feature>
<evidence type="ECO:0000313" key="4">
    <source>
        <dbReference type="Proteomes" id="UP000002526"/>
    </source>
</evidence>
<keyword evidence="4" id="KW-1185">Reference proteome</keyword>
<feature type="transmembrane region" description="Helical" evidence="2">
    <location>
        <begin position="56"/>
        <end position="75"/>
    </location>
</feature>
<feature type="compositionally biased region" description="Basic and acidic residues" evidence="1">
    <location>
        <begin position="443"/>
        <end position="460"/>
    </location>
</feature>
<organism evidence="3 4">
    <name type="scientific">Bradyrhizobium diazoefficiens (strain JCM 10833 / BCRC 13528 / IAM 13628 / NBRC 14792 / USDA 110)</name>
    <dbReference type="NCBI Taxonomy" id="224911"/>
    <lineage>
        <taxon>Bacteria</taxon>
        <taxon>Pseudomonadati</taxon>
        <taxon>Pseudomonadota</taxon>
        <taxon>Alphaproteobacteria</taxon>
        <taxon>Hyphomicrobiales</taxon>
        <taxon>Nitrobacteraceae</taxon>
        <taxon>Bradyrhizobium</taxon>
    </lineage>
</organism>
<evidence type="ECO:0000313" key="3">
    <source>
        <dbReference type="EMBL" id="BAC52799.1"/>
    </source>
</evidence>
<proteinExistence type="predicted"/>
<feature type="compositionally biased region" description="Acidic residues" evidence="1">
    <location>
        <begin position="425"/>
        <end position="435"/>
    </location>
</feature>
<reference evidence="4" key="1">
    <citation type="journal article" date="2002" name="DNA Res.">
        <title>Complete genomic sequence of nitrogen-fixing symbiotic bacterium Bradyrhizobium japonicum USDA110.</title>
        <authorList>
            <person name="Kaneko T."/>
            <person name="Nakamura Y."/>
            <person name="Sato S."/>
            <person name="Minamisawa K."/>
            <person name="Uchiumi T."/>
            <person name="Sasamoto S."/>
            <person name="Watanabe A."/>
            <person name="Idesawa K."/>
            <person name="Iriguchi M."/>
            <person name="Kawashima K."/>
            <person name="Kohara M."/>
            <person name="Matsumoto M."/>
            <person name="Shimpo S."/>
            <person name="Tsuruoka H."/>
            <person name="Wada T."/>
            <person name="Yamada M."/>
            <person name="Tabata S."/>
        </authorList>
    </citation>
    <scope>NUCLEOTIDE SEQUENCE [LARGE SCALE GENOMIC DNA]</scope>
    <source>
        <strain evidence="4">JCM 10833 / BCRC 13528 / IAM 13628 / NBRC 14792 / USDA 110</strain>
    </source>
</reference>
<evidence type="ECO:0000256" key="2">
    <source>
        <dbReference type="SAM" id="Phobius"/>
    </source>
</evidence>
<keyword evidence="2" id="KW-0812">Transmembrane</keyword>
<dbReference type="KEGG" id="bja:blr7534"/>
<dbReference type="OrthoDB" id="8196130at2"/>
<keyword evidence="2" id="KW-0472">Membrane</keyword>
<accession>Q89DA5</accession>
<dbReference type="HOGENOM" id="CLU_722928_0_0_5"/>
<dbReference type="EMBL" id="BA000040">
    <property type="protein sequence ID" value="BAC52799.1"/>
    <property type="molecule type" value="Genomic_DNA"/>
</dbReference>
<evidence type="ECO:0000256" key="1">
    <source>
        <dbReference type="SAM" id="MobiDB-lite"/>
    </source>
</evidence>
<dbReference type="EnsemblBacteria" id="BAC52799">
    <property type="protein sequence ID" value="BAC52799"/>
    <property type="gene ID" value="BAC52799"/>
</dbReference>
<gene>
    <name evidence="3" type="ordered locus">blr7534</name>
</gene>
<keyword evidence="2" id="KW-1133">Transmembrane helix</keyword>
<dbReference type="Proteomes" id="UP000002526">
    <property type="component" value="Chromosome"/>
</dbReference>
<dbReference type="InParanoid" id="Q89DA5"/>
<protein>
    <submittedName>
        <fullName evidence="3">Blr7534 protein</fullName>
    </submittedName>
</protein>
<dbReference type="eggNOG" id="ENOG5034B87">
    <property type="taxonomic scope" value="Bacteria"/>
</dbReference>
<dbReference type="PATRIC" id="fig|224911.5.peg.7752"/>